<dbReference type="KEGG" id="asq:AVL57_19490"/>
<gene>
    <name evidence="1" type="ORF">AVL57_19490</name>
    <name evidence="2" type="ORF">Q4527_06140</name>
</gene>
<sequence>MNILSHLKRFWRFHGLIAGAISISVLTLGCAVQDPAFFEGTWVVTQAYQPGISAHSATEANDVLGSSLVYHADGAQLNQQACESPTYAEEKIDSDQIAASFKIEGNALGFDDGKITQVELSCANGPQALGSVLLFQEHNVAYTVFDGTFFRIEKTL</sequence>
<evidence type="ECO:0008006" key="5">
    <source>
        <dbReference type="Google" id="ProtNLM"/>
    </source>
</evidence>
<proteinExistence type="predicted"/>
<dbReference type="EMBL" id="JAUOQI010000003">
    <property type="protein sequence ID" value="MDO6576964.1"/>
    <property type="molecule type" value="Genomic_DNA"/>
</dbReference>
<dbReference type="RefSeq" id="WP_057795567.1">
    <property type="nucleotide sequence ID" value="NZ_CAXIBE010000054.1"/>
</dbReference>
<accession>A0AAW7YX44</accession>
<dbReference type="Proteomes" id="UP001170717">
    <property type="component" value="Unassembled WGS sequence"/>
</dbReference>
<protein>
    <recommendedName>
        <fullName evidence="5">Lipocalin-like domain-containing protein</fullName>
    </recommendedName>
</protein>
<evidence type="ECO:0000313" key="4">
    <source>
        <dbReference type="Proteomes" id="UP001170717"/>
    </source>
</evidence>
<evidence type="ECO:0000313" key="3">
    <source>
        <dbReference type="Proteomes" id="UP000056750"/>
    </source>
</evidence>
<dbReference type="AlphaFoldDB" id="A0AAW7YX44"/>
<reference evidence="2" key="2">
    <citation type="submission" date="2023-07" db="EMBL/GenBank/DDBJ databases">
        <title>Genome content predicts the carbon catabolic preferences of heterotrophic bacteria.</title>
        <authorList>
            <person name="Gralka M."/>
        </authorList>
    </citation>
    <scope>NUCLEOTIDE SEQUENCE</scope>
    <source>
        <strain evidence="2">F2M12</strain>
    </source>
</reference>
<name>A0AAW7YX44_9ALTE</name>
<dbReference type="EMBL" id="CP013926">
    <property type="protein sequence ID" value="AMJ75952.1"/>
    <property type="molecule type" value="Genomic_DNA"/>
</dbReference>
<evidence type="ECO:0000313" key="2">
    <source>
        <dbReference type="EMBL" id="MDO6576964.1"/>
    </source>
</evidence>
<reference evidence="1 3" key="1">
    <citation type="submission" date="2015-12" db="EMBL/GenBank/DDBJ databases">
        <title>Intraspecies pangenome expansion in the marine bacterium Alteromonas.</title>
        <authorList>
            <person name="Lopez-Perez M."/>
            <person name="Rodriguez-Valera F."/>
        </authorList>
    </citation>
    <scope>NUCLEOTIDE SEQUENCE [LARGE SCALE GENOMIC DNA]</scope>
    <source>
        <strain evidence="1 3">LMG 21861</strain>
    </source>
</reference>
<evidence type="ECO:0000313" key="1">
    <source>
        <dbReference type="EMBL" id="AMJ75952.1"/>
    </source>
</evidence>
<dbReference type="Proteomes" id="UP000056750">
    <property type="component" value="Chromosome"/>
</dbReference>
<organism evidence="2 4">
    <name type="scientific">Alteromonas stellipolaris</name>
    <dbReference type="NCBI Taxonomy" id="233316"/>
    <lineage>
        <taxon>Bacteria</taxon>
        <taxon>Pseudomonadati</taxon>
        <taxon>Pseudomonadota</taxon>
        <taxon>Gammaproteobacteria</taxon>
        <taxon>Alteromonadales</taxon>
        <taxon>Alteromonadaceae</taxon>
        <taxon>Alteromonas/Salinimonas group</taxon>
        <taxon>Alteromonas</taxon>
    </lineage>
</organism>
<keyword evidence="3" id="KW-1185">Reference proteome</keyword>